<comment type="subcellular location">
    <subcellularLocation>
        <location evidence="3">Cytoplasm</location>
    </subcellularLocation>
</comment>
<evidence type="ECO:0000256" key="2">
    <source>
        <dbReference type="ARBA" id="ARBA00023150"/>
    </source>
</evidence>
<proteinExistence type="inferred from homology"/>
<dbReference type="SUPFAM" id="SSF53927">
    <property type="entry name" value="Cytidine deaminase-like"/>
    <property type="match status" value="1"/>
</dbReference>
<reference evidence="4" key="1">
    <citation type="submission" date="2021-08" db="EMBL/GenBank/DDBJ databases">
        <title>Genome of a novel bacterium of the phylum Verrucomicrobia, Oleiharenicola sp. KSB-15.</title>
        <authorList>
            <person name="Chung J.-H."/>
            <person name="Ahn J.-H."/>
            <person name="Yoon Y."/>
            <person name="Kim D.-Y."/>
            <person name="An S.-H."/>
            <person name="Park I."/>
            <person name="Yeon J."/>
        </authorList>
    </citation>
    <scope>NUCLEOTIDE SEQUENCE</scope>
    <source>
        <strain evidence="4">KSB-15</strain>
    </source>
</reference>
<dbReference type="KEGG" id="ole:K0B96_01135"/>
<feature type="active site" description="Cysteine persulfide intermediate" evidence="3">
    <location>
        <position position="123"/>
    </location>
</feature>
<evidence type="ECO:0000313" key="5">
    <source>
        <dbReference type="Proteomes" id="UP000825051"/>
    </source>
</evidence>
<dbReference type="Gene3D" id="3.10.20.10">
    <property type="match status" value="1"/>
</dbReference>
<protein>
    <recommendedName>
        <fullName evidence="3">Sulfur carrier protein FdhD</fullName>
    </recommendedName>
</protein>
<gene>
    <name evidence="3 4" type="primary">fdhD</name>
    <name evidence="4" type="ORF">K0B96_01135</name>
</gene>
<dbReference type="Pfam" id="PF02634">
    <property type="entry name" value="FdhD-NarQ"/>
    <property type="match status" value="1"/>
</dbReference>
<dbReference type="PANTHER" id="PTHR30592">
    <property type="entry name" value="FORMATE DEHYDROGENASE"/>
    <property type="match status" value="1"/>
</dbReference>
<dbReference type="AlphaFoldDB" id="A0A8F9TWE9"/>
<evidence type="ECO:0000256" key="3">
    <source>
        <dbReference type="HAMAP-Rule" id="MF_00187"/>
    </source>
</evidence>
<evidence type="ECO:0000313" key="4">
    <source>
        <dbReference type="EMBL" id="QYM79251.1"/>
    </source>
</evidence>
<dbReference type="InterPro" id="IPR003786">
    <property type="entry name" value="FdhD"/>
</dbReference>
<name>A0A8F9TWE9_9BACT</name>
<dbReference type="PIRSF" id="PIRSF015626">
    <property type="entry name" value="FdhD"/>
    <property type="match status" value="1"/>
</dbReference>
<dbReference type="GO" id="GO:0097163">
    <property type="term" value="F:sulfur carrier activity"/>
    <property type="evidence" value="ECO:0007669"/>
    <property type="project" value="UniProtKB-UniRule"/>
</dbReference>
<dbReference type="GO" id="GO:0006777">
    <property type="term" value="P:Mo-molybdopterin cofactor biosynthetic process"/>
    <property type="evidence" value="ECO:0007669"/>
    <property type="project" value="UniProtKB-UniRule"/>
</dbReference>
<dbReference type="NCBIfam" id="NF001943">
    <property type="entry name" value="PRK00724.1-2"/>
    <property type="match status" value="1"/>
</dbReference>
<sequence length="278" mass="29171">MPLPATQLFPVERHSLAGGVEQRDDPLATEEPLELRVNGRSVAVVMRTPGHDRELAAGFLATEGVIRDARDILDIVPCEFQRAADSTDSAPPPTGNVWDVLLAPHVTFDLARLTRHVFTSSSCGLCGKATIDAVRAEFPPQPPSPPPSAALLSTLPARLRAAQPGFSLTGGLHASGLFDLAGQLLVAREDVGRHNALDKVVGHALLASQLPLAGRILLVSGRVSFELVQKSLAAGIPCLAAISAPTTAAVALARETGQTLVGFLRDGRMNVYAGTLTP</sequence>
<keyword evidence="5" id="KW-1185">Reference proteome</keyword>
<dbReference type="InterPro" id="IPR016193">
    <property type="entry name" value="Cytidine_deaminase-like"/>
</dbReference>
<feature type="binding site" evidence="3">
    <location>
        <begin position="263"/>
        <end position="268"/>
    </location>
    <ligand>
        <name>Mo-bis(molybdopterin guanine dinucleotide)</name>
        <dbReference type="ChEBI" id="CHEBI:60539"/>
    </ligand>
</feature>
<dbReference type="Proteomes" id="UP000825051">
    <property type="component" value="Chromosome"/>
</dbReference>
<comment type="function">
    <text evidence="3">Required for formate dehydrogenase (FDH) activity. Acts as a sulfur carrier protein that transfers sulfur from IscS to the molybdenum cofactor prior to its insertion into FDH.</text>
</comment>
<dbReference type="Gene3D" id="3.40.140.10">
    <property type="entry name" value="Cytidine Deaminase, domain 2"/>
    <property type="match status" value="1"/>
</dbReference>
<dbReference type="GO" id="GO:0016783">
    <property type="term" value="F:sulfurtransferase activity"/>
    <property type="evidence" value="ECO:0007669"/>
    <property type="project" value="InterPro"/>
</dbReference>
<dbReference type="EMBL" id="CP080507">
    <property type="protein sequence ID" value="QYM79251.1"/>
    <property type="molecule type" value="Genomic_DNA"/>
</dbReference>
<comment type="similarity">
    <text evidence="3">Belongs to the FdhD family.</text>
</comment>
<dbReference type="HAMAP" id="MF_00187">
    <property type="entry name" value="FdhD"/>
    <property type="match status" value="1"/>
</dbReference>
<keyword evidence="2 3" id="KW-0501">Molybdenum cofactor biosynthesis</keyword>
<keyword evidence="1 3" id="KW-0963">Cytoplasm</keyword>
<dbReference type="RefSeq" id="WP_220162888.1">
    <property type="nucleotide sequence ID" value="NZ_CP080507.1"/>
</dbReference>
<dbReference type="GO" id="GO:0005737">
    <property type="term" value="C:cytoplasm"/>
    <property type="evidence" value="ECO:0007669"/>
    <property type="project" value="UniProtKB-SubCell"/>
</dbReference>
<dbReference type="PANTHER" id="PTHR30592:SF1">
    <property type="entry name" value="SULFUR CARRIER PROTEIN FDHD"/>
    <property type="match status" value="1"/>
</dbReference>
<organism evidence="4 5">
    <name type="scientific">Horticoccus luteus</name>
    <dbReference type="NCBI Taxonomy" id="2862869"/>
    <lineage>
        <taxon>Bacteria</taxon>
        <taxon>Pseudomonadati</taxon>
        <taxon>Verrucomicrobiota</taxon>
        <taxon>Opitutia</taxon>
        <taxon>Opitutales</taxon>
        <taxon>Opitutaceae</taxon>
        <taxon>Horticoccus</taxon>
    </lineage>
</organism>
<evidence type="ECO:0000256" key="1">
    <source>
        <dbReference type="ARBA" id="ARBA00022490"/>
    </source>
</evidence>
<accession>A0A8F9TWE9</accession>